<dbReference type="InterPro" id="IPR035919">
    <property type="entry name" value="EAL_sf"/>
</dbReference>
<dbReference type="AlphaFoldDB" id="A0A8J6QGI5"/>
<evidence type="ECO:0000256" key="1">
    <source>
        <dbReference type="ARBA" id="ARBA00001946"/>
    </source>
</evidence>
<evidence type="ECO:0000259" key="3">
    <source>
        <dbReference type="PROSITE" id="PS50883"/>
    </source>
</evidence>
<dbReference type="SUPFAM" id="SSF55073">
    <property type="entry name" value="Nucleotide cyclase"/>
    <property type="match status" value="1"/>
</dbReference>
<feature type="coiled-coil region" evidence="2">
    <location>
        <begin position="301"/>
        <end position="328"/>
    </location>
</feature>
<dbReference type="Pfam" id="PF00563">
    <property type="entry name" value="EAL"/>
    <property type="match status" value="1"/>
</dbReference>
<comment type="caution">
    <text evidence="5">The sequence shown here is derived from an EMBL/GenBank/DDBJ whole genome shotgun (WGS) entry which is preliminary data.</text>
</comment>
<sequence>MLIASSAIAVLALMLWAASESKQELNRRILLEQQHLIAELRNTSKQGFHILQERAQQLEAVLPLITDEQSLQRLASSFDATIIDGSGKLLAGNNPPTDAKAQQWQQALLANGGEYRRWHCHQRCELQYFSVHDSEAAKLTIQRIVIDDLMEKLDIAHSANLWLVAPAADSLTLFYQTAPLPTPFSSSATSPPLPPDFVLIGNHRPQAMWRWPLQNDGIAAELWVAMPTQQSIAAVEQVWLKTTTYIVVTLTICCAMAIGLIWRPLLRLSRQARQLPLLATSNQSIRTPQHRLVRDESHLFAAASQELADKLKAQRHRLLQQTHELKRLVQHDQLTGLNNRSMFEQSLQQTLGQLGRHLQSLALMFMDLNKFKEINDTMGHDQGDQLLQQVAMRLAATIRKSDVLARFGGDEFVILLPEPGGQHQLQLLADKLIDSVIEPIQLSNTTVQVGLSIGITTCNDPQCSISQLLREADTAMYAAKHSGSSCARFYHSSLGKEDRQAQALDSALAEALNNNQLQLQYQPMVNLSNDDIEHYQALITWPAAPEAIRQGAEVIQQLSNPKLQQQTSEWLLRQVLDTLDRVTVNQMPCRLYIRAADCHPELLRQLVLCCRRDNTAARRLGLLIDEQDYLDQFAQIQMELNLLYQAGVAIALDGFGNSLGALNQLSQMPPAMVRLDAKFCSGVSLQNGFTQSLILMLHKLNIKVVASGVSDADDRRKLQQLNCDLAQGPLVAAVLSEHKLISQYTASSHL</sequence>
<dbReference type="CDD" id="cd01949">
    <property type="entry name" value="GGDEF"/>
    <property type="match status" value="1"/>
</dbReference>
<dbReference type="GO" id="GO:0003824">
    <property type="term" value="F:catalytic activity"/>
    <property type="evidence" value="ECO:0007669"/>
    <property type="project" value="UniProtKB-ARBA"/>
</dbReference>
<dbReference type="Gene3D" id="3.30.70.270">
    <property type="match status" value="1"/>
</dbReference>
<dbReference type="Proteomes" id="UP000638014">
    <property type="component" value="Unassembled WGS sequence"/>
</dbReference>
<comment type="cofactor">
    <cofactor evidence="1">
        <name>Mg(2+)</name>
        <dbReference type="ChEBI" id="CHEBI:18420"/>
    </cofactor>
</comment>
<dbReference type="InterPro" id="IPR000160">
    <property type="entry name" value="GGDEF_dom"/>
</dbReference>
<gene>
    <name evidence="5" type="ORF">IC617_00335</name>
</gene>
<dbReference type="InterPro" id="IPR052155">
    <property type="entry name" value="Biofilm_reg_signaling"/>
</dbReference>
<dbReference type="CDD" id="cd01948">
    <property type="entry name" value="EAL"/>
    <property type="match status" value="1"/>
</dbReference>
<dbReference type="InterPro" id="IPR001633">
    <property type="entry name" value="EAL_dom"/>
</dbReference>
<feature type="domain" description="EAL" evidence="3">
    <location>
        <begin position="501"/>
        <end position="748"/>
    </location>
</feature>
<dbReference type="SUPFAM" id="SSF141868">
    <property type="entry name" value="EAL domain-like"/>
    <property type="match status" value="1"/>
</dbReference>
<keyword evidence="6" id="KW-1185">Reference proteome</keyword>
<dbReference type="PROSITE" id="PS50883">
    <property type="entry name" value="EAL"/>
    <property type="match status" value="1"/>
</dbReference>
<dbReference type="SMART" id="SM00052">
    <property type="entry name" value="EAL"/>
    <property type="match status" value="1"/>
</dbReference>
<dbReference type="PANTHER" id="PTHR44757">
    <property type="entry name" value="DIGUANYLATE CYCLASE DGCP"/>
    <property type="match status" value="1"/>
</dbReference>
<evidence type="ECO:0000313" key="6">
    <source>
        <dbReference type="Proteomes" id="UP000638014"/>
    </source>
</evidence>
<name>A0A8J6QGI5_9GAMM</name>
<dbReference type="InterPro" id="IPR029787">
    <property type="entry name" value="Nucleotide_cyclase"/>
</dbReference>
<evidence type="ECO:0000313" key="5">
    <source>
        <dbReference type="EMBL" id="MBD1387863.1"/>
    </source>
</evidence>
<keyword evidence="2" id="KW-0175">Coiled coil</keyword>
<dbReference type="SMART" id="SM00267">
    <property type="entry name" value="GGDEF"/>
    <property type="match status" value="1"/>
</dbReference>
<organism evidence="5 6">
    <name type="scientific">Neiella litorisoli</name>
    <dbReference type="NCBI Taxonomy" id="2771431"/>
    <lineage>
        <taxon>Bacteria</taxon>
        <taxon>Pseudomonadati</taxon>
        <taxon>Pseudomonadota</taxon>
        <taxon>Gammaproteobacteria</taxon>
        <taxon>Alteromonadales</taxon>
        <taxon>Echinimonadaceae</taxon>
        <taxon>Neiella</taxon>
    </lineage>
</organism>
<reference evidence="5" key="1">
    <citation type="submission" date="2020-09" db="EMBL/GenBank/DDBJ databases">
        <title>A novel bacterium of genus Neiella, isolated from South China Sea.</title>
        <authorList>
            <person name="Huang H."/>
            <person name="Mo K."/>
            <person name="Hu Y."/>
        </authorList>
    </citation>
    <scope>NUCLEOTIDE SEQUENCE</scope>
    <source>
        <strain evidence="5">HB171785</strain>
    </source>
</reference>
<feature type="domain" description="GGDEF" evidence="4">
    <location>
        <begin position="359"/>
        <end position="492"/>
    </location>
</feature>
<evidence type="ECO:0000256" key="2">
    <source>
        <dbReference type="SAM" id="Coils"/>
    </source>
</evidence>
<evidence type="ECO:0000259" key="4">
    <source>
        <dbReference type="PROSITE" id="PS50887"/>
    </source>
</evidence>
<dbReference type="RefSeq" id="WP_191142998.1">
    <property type="nucleotide sequence ID" value="NZ_JACXAF010000001.1"/>
</dbReference>
<dbReference type="EMBL" id="JACXAF010000001">
    <property type="protein sequence ID" value="MBD1387863.1"/>
    <property type="molecule type" value="Genomic_DNA"/>
</dbReference>
<dbReference type="NCBIfam" id="TIGR00254">
    <property type="entry name" value="GGDEF"/>
    <property type="match status" value="1"/>
</dbReference>
<dbReference type="FunFam" id="3.30.70.270:FF:000001">
    <property type="entry name" value="Diguanylate cyclase domain protein"/>
    <property type="match status" value="1"/>
</dbReference>
<dbReference type="Pfam" id="PF00990">
    <property type="entry name" value="GGDEF"/>
    <property type="match status" value="1"/>
</dbReference>
<proteinExistence type="predicted"/>
<dbReference type="PROSITE" id="PS50887">
    <property type="entry name" value="GGDEF"/>
    <property type="match status" value="1"/>
</dbReference>
<dbReference type="PANTHER" id="PTHR44757:SF2">
    <property type="entry name" value="BIOFILM ARCHITECTURE MAINTENANCE PROTEIN MBAA"/>
    <property type="match status" value="1"/>
</dbReference>
<dbReference type="InterPro" id="IPR043128">
    <property type="entry name" value="Rev_trsase/Diguanyl_cyclase"/>
</dbReference>
<accession>A0A8J6QGI5</accession>
<dbReference type="Gene3D" id="3.20.20.450">
    <property type="entry name" value="EAL domain"/>
    <property type="match status" value="1"/>
</dbReference>
<protein>
    <submittedName>
        <fullName evidence="5">Diguanylate cyclase</fullName>
    </submittedName>
</protein>